<comment type="caution">
    <text evidence="1">The sequence shown here is derived from an EMBL/GenBank/DDBJ whole genome shotgun (WGS) entry which is preliminary data.</text>
</comment>
<evidence type="ECO:0000313" key="2">
    <source>
        <dbReference type="Proteomes" id="UP001162483"/>
    </source>
</evidence>
<proteinExistence type="predicted"/>
<sequence>MFTLSIAECASGKVGCASAWSRAIILSNSSSLVLEPAIPPASDKQALEGWLPEVPYIHLAEQGRLREKMGSGWWFGLSPQCEEKSHLCCQPIVVE</sequence>
<accession>A0ABN9AQG7</accession>
<reference evidence="1" key="1">
    <citation type="submission" date="2023-05" db="EMBL/GenBank/DDBJ databases">
        <authorList>
            <person name="Stuckert A."/>
        </authorList>
    </citation>
    <scope>NUCLEOTIDE SEQUENCE</scope>
</reference>
<evidence type="ECO:0000313" key="1">
    <source>
        <dbReference type="EMBL" id="CAI9537435.1"/>
    </source>
</evidence>
<feature type="non-terminal residue" evidence="1">
    <location>
        <position position="95"/>
    </location>
</feature>
<protein>
    <submittedName>
        <fullName evidence="1">Uncharacterized protein</fullName>
    </submittedName>
</protein>
<dbReference type="Proteomes" id="UP001162483">
    <property type="component" value="Unassembled WGS sequence"/>
</dbReference>
<name>A0ABN9AQG7_9NEOB</name>
<gene>
    <name evidence="1" type="ORF">SPARVUS_LOCUS1219394</name>
</gene>
<keyword evidence="2" id="KW-1185">Reference proteome</keyword>
<organism evidence="1 2">
    <name type="scientific">Staurois parvus</name>
    <dbReference type="NCBI Taxonomy" id="386267"/>
    <lineage>
        <taxon>Eukaryota</taxon>
        <taxon>Metazoa</taxon>
        <taxon>Chordata</taxon>
        <taxon>Craniata</taxon>
        <taxon>Vertebrata</taxon>
        <taxon>Euteleostomi</taxon>
        <taxon>Amphibia</taxon>
        <taxon>Batrachia</taxon>
        <taxon>Anura</taxon>
        <taxon>Neobatrachia</taxon>
        <taxon>Ranoidea</taxon>
        <taxon>Ranidae</taxon>
        <taxon>Staurois</taxon>
    </lineage>
</organism>
<dbReference type="EMBL" id="CATNWA010000580">
    <property type="protein sequence ID" value="CAI9537435.1"/>
    <property type="molecule type" value="Genomic_DNA"/>
</dbReference>